<comment type="similarity">
    <text evidence="2">Belongs to the threonine synthase family.</text>
</comment>
<evidence type="ECO:0000313" key="7">
    <source>
        <dbReference type="Proteomes" id="UP000037460"/>
    </source>
</evidence>
<reference evidence="7" key="1">
    <citation type="journal article" date="2015" name="PLoS Genet.">
        <title>Genome Sequence and Transcriptome Analyses of Chrysochromulina tobin: Metabolic Tools for Enhanced Algal Fitness in the Prominent Order Prymnesiales (Haptophyceae).</title>
        <authorList>
            <person name="Hovde B.T."/>
            <person name="Deodato C.R."/>
            <person name="Hunsperger H.M."/>
            <person name="Ryken S.A."/>
            <person name="Yost W."/>
            <person name="Jha R.K."/>
            <person name="Patterson J."/>
            <person name="Monnat R.J. Jr."/>
            <person name="Barlow S.B."/>
            <person name="Starkenburg S.R."/>
            <person name="Cattolico R.A."/>
        </authorList>
    </citation>
    <scope>NUCLEOTIDE SEQUENCE</scope>
    <source>
        <strain evidence="7">CCMP291</strain>
    </source>
</reference>
<feature type="domain" description="Tryptophan synthase beta chain-like PALP" evidence="5">
    <location>
        <begin position="68"/>
        <end position="378"/>
    </location>
</feature>
<protein>
    <submittedName>
        <fullName evidence="6">Threonine synthase</fullName>
    </submittedName>
</protein>
<sequence length="462" mass="50421">MPTAIFDQLHAGMSLAHVTARLLHPFTGIEVVKLVSLCAAAFSSFNNGHEPSLPLVRVGDRYFLETGAGPTLAFKDIGQQVVAQLLNHVLGSRGERATIIVETSGDTGPAAIEAVRGCSAVRIFCLYPMGRVSHVQELQMITVDSPNVHVYRTEGDTDEQAEALKVVFTDAEFMRRHKVCSINSINWARVLVQSGYYLWACLQVAPDARMRVNFVVPTGAFGNAAGGLLAKRLGAPIERIVCATNANDIVHRTIQTGDLSFGTNRQTISPAMDIQFAYNLERLLYLCSAGDRSLDKAIMTELESTRAVQLPRPLLDTIQQTFLSCAVDDAQTLQAMREVYRAHGYALDPHSAIGVYALDHVHAVKEACRANPTVCVLTAHPAKFGEACAQAGLPPSVCDDPRVDVLKTKPHHFTCLRDPGAGSRPDKLQAWAREIKRAVEDQDKLAQTFVLAATTRHSRSKM</sequence>
<dbReference type="InterPro" id="IPR051166">
    <property type="entry name" value="Threonine_Synthase"/>
</dbReference>
<evidence type="ECO:0000259" key="5">
    <source>
        <dbReference type="Pfam" id="PF00291"/>
    </source>
</evidence>
<dbReference type="InterPro" id="IPR036052">
    <property type="entry name" value="TrpB-like_PALP_sf"/>
</dbReference>
<proteinExistence type="inferred from homology"/>
<dbReference type="GO" id="GO:0046360">
    <property type="term" value="P:2-oxobutyrate biosynthetic process"/>
    <property type="evidence" value="ECO:0007669"/>
    <property type="project" value="TreeGrafter"/>
</dbReference>
<dbReference type="PANTHER" id="PTHR42690">
    <property type="entry name" value="THREONINE SYNTHASE FAMILY MEMBER"/>
    <property type="match status" value="1"/>
</dbReference>
<dbReference type="InterPro" id="IPR004450">
    <property type="entry name" value="Thr_synthase-like"/>
</dbReference>
<dbReference type="NCBIfam" id="TIGR00260">
    <property type="entry name" value="thrC"/>
    <property type="match status" value="1"/>
</dbReference>
<organism evidence="6 7">
    <name type="scientific">Chrysochromulina tobinii</name>
    <dbReference type="NCBI Taxonomy" id="1460289"/>
    <lineage>
        <taxon>Eukaryota</taxon>
        <taxon>Haptista</taxon>
        <taxon>Haptophyta</taxon>
        <taxon>Prymnesiophyceae</taxon>
        <taxon>Prymnesiales</taxon>
        <taxon>Chrysochromulinaceae</taxon>
        <taxon>Chrysochromulina</taxon>
    </lineage>
</organism>
<dbReference type="OrthoDB" id="5203861at2759"/>
<evidence type="ECO:0000313" key="6">
    <source>
        <dbReference type="EMBL" id="KOO24532.1"/>
    </source>
</evidence>
<dbReference type="InterPro" id="IPR001926">
    <property type="entry name" value="TrpB-like_PALP"/>
</dbReference>
<keyword evidence="3 4" id="KW-0663">Pyridoxal phosphate</keyword>
<comment type="cofactor">
    <cofactor evidence="1 4">
        <name>pyridoxal 5'-phosphate</name>
        <dbReference type="ChEBI" id="CHEBI:597326"/>
    </cofactor>
</comment>
<dbReference type="GO" id="GO:0009071">
    <property type="term" value="P:serine family amino acid catabolic process"/>
    <property type="evidence" value="ECO:0007669"/>
    <property type="project" value="TreeGrafter"/>
</dbReference>
<dbReference type="EMBL" id="JWZX01003083">
    <property type="protein sequence ID" value="KOO24532.1"/>
    <property type="molecule type" value="Genomic_DNA"/>
</dbReference>
<evidence type="ECO:0000256" key="2">
    <source>
        <dbReference type="ARBA" id="ARBA00005517"/>
    </source>
</evidence>
<evidence type="ECO:0000256" key="4">
    <source>
        <dbReference type="PIRSR" id="PIRSR604450-51"/>
    </source>
</evidence>
<dbReference type="GO" id="GO:0030170">
    <property type="term" value="F:pyridoxal phosphate binding"/>
    <property type="evidence" value="ECO:0007669"/>
    <property type="project" value="TreeGrafter"/>
</dbReference>
<dbReference type="Proteomes" id="UP000037460">
    <property type="component" value="Unassembled WGS sequence"/>
</dbReference>
<evidence type="ECO:0000256" key="1">
    <source>
        <dbReference type="ARBA" id="ARBA00001933"/>
    </source>
</evidence>
<comment type="caution">
    <text evidence="6">The sequence shown here is derived from an EMBL/GenBank/DDBJ whole genome shotgun (WGS) entry which is preliminary data.</text>
</comment>
<keyword evidence="7" id="KW-1185">Reference proteome</keyword>
<feature type="modified residue" description="N6-(pyridoxal phosphate)lysine" evidence="4">
    <location>
        <position position="75"/>
    </location>
</feature>
<evidence type="ECO:0000256" key="3">
    <source>
        <dbReference type="ARBA" id="ARBA00022898"/>
    </source>
</evidence>
<dbReference type="Pfam" id="PF00291">
    <property type="entry name" value="PALP"/>
    <property type="match status" value="1"/>
</dbReference>
<dbReference type="PANTHER" id="PTHR42690:SF1">
    <property type="entry name" value="THREONINE SYNTHASE-LIKE 2"/>
    <property type="match status" value="1"/>
</dbReference>
<dbReference type="AlphaFoldDB" id="A0A0M0JDW5"/>
<accession>A0A0M0JDW5</accession>
<gene>
    <name evidence="6" type="ORF">Ctob_004954</name>
</gene>
<dbReference type="SUPFAM" id="SSF53686">
    <property type="entry name" value="Tryptophan synthase beta subunit-like PLP-dependent enzymes"/>
    <property type="match status" value="1"/>
</dbReference>
<dbReference type="Gene3D" id="3.40.50.1100">
    <property type="match status" value="2"/>
</dbReference>
<name>A0A0M0JDW5_9EUKA</name>